<keyword evidence="2" id="KW-1003">Cell membrane</keyword>
<proteinExistence type="predicted"/>
<dbReference type="EMBL" id="SGWZ01000003">
    <property type="protein sequence ID" value="RZS69484.1"/>
    <property type="molecule type" value="Genomic_DNA"/>
</dbReference>
<accession>A0A171KPK1</accession>
<evidence type="ECO:0000256" key="1">
    <source>
        <dbReference type="ARBA" id="ARBA00004651"/>
    </source>
</evidence>
<keyword evidence="9" id="KW-1185">Reference proteome</keyword>
<dbReference type="STRING" id="206506.AAV32_14860"/>
<keyword evidence="5 6" id="KW-0472">Membrane</keyword>
<organism evidence="7 9">
    <name type="scientific">Kerstersia gyiorum</name>
    <dbReference type="NCBI Taxonomy" id="206506"/>
    <lineage>
        <taxon>Bacteria</taxon>
        <taxon>Pseudomonadati</taxon>
        <taxon>Pseudomonadota</taxon>
        <taxon>Betaproteobacteria</taxon>
        <taxon>Burkholderiales</taxon>
        <taxon>Alcaligenaceae</taxon>
        <taxon>Kerstersia</taxon>
    </lineage>
</organism>
<evidence type="ECO:0000313" key="9">
    <source>
        <dbReference type="Proteomes" id="UP000078084"/>
    </source>
</evidence>
<feature type="transmembrane region" description="Helical" evidence="6">
    <location>
        <begin position="141"/>
        <end position="164"/>
    </location>
</feature>
<dbReference type="EMBL" id="LBNE01000012">
    <property type="protein sequence ID" value="KKO70818.1"/>
    <property type="molecule type" value="Genomic_DNA"/>
</dbReference>
<dbReference type="Pfam" id="PF01810">
    <property type="entry name" value="LysE"/>
    <property type="match status" value="1"/>
</dbReference>
<dbReference type="AlphaFoldDB" id="A0A171KPK1"/>
<dbReference type="Proteomes" id="UP000292039">
    <property type="component" value="Unassembled WGS sequence"/>
</dbReference>
<evidence type="ECO:0000313" key="7">
    <source>
        <dbReference type="EMBL" id="KKO70818.1"/>
    </source>
</evidence>
<evidence type="ECO:0000256" key="6">
    <source>
        <dbReference type="SAM" id="Phobius"/>
    </source>
</evidence>
<comment type="caution">
    <text evidence="7">The sequence shown here is derived from an EMBL/GenBank/DDBJ whole genome shotgun (WGS) entry which is preliminary data.</text>
</comment>
<dbReference type="PATRIC" id="fig|206506.3.peg.3165"/>
<feature type="transmembrane region" description="Helical" evidence="6">
    <location>
        <begin position="184"/>
        <end position="205"/>
    </location>
</feature>
<name>A0A171KPK1_9BURK</name>
<feature type="transmembrane region" description="Helical" evidence="6">
    <location>
        <begin position="77"/>
        <end position="96"/>
    </location>
</feature>
<comment type="subcellular location">
    <subcellularLocation>
        <location evidence="1">Cell membrane</location>
        <topology evidence="1">Multi-pass membrane protein</topology>
    </subcellularLocation>
</comment>
<keyword evidence="3 6" id="KW-0812">Transmembrane</keyword>
<dbReference type="GO" id="GO:0033228">
    <property type="term" value="P:cysteine export across plasma membrane"/>
    <property type="evidence" value="ECO:0007669"/>
    <property type="project" value="TreeGrafter"/>
</dbReference>
<evidence type="ECO:0000256" key="3">
    <source>
        <dbReference type="ARBA" id="ARBA00022692"/>
    </source>
</evidence>
<evidence type="ECO:0000313" key="10">
    <source>
        <dbReference type="Proteomes" id="UP000292039"/>
    </source>
</evidence>
<feature type="transmembrane region" description="Helical" evidence="6">
    <location>
        <begin position="41"/>
        <end position="65"/>
    </location>
</feature>
<keyword evidence="4 6" id="KW-1133">Transmembrane helix</keyword>
<dbReference type="Proteomes" id="UP000078084">
    <property type="component" value="Unassembled WGS sequence"/>
</dbReference>
<reference evidence="7 9" key="1">
    <citation type="submission" date="2015-04" db="EMBL/GenBank/DDBJ databases">
        <title>Genome sequence of Kerstersia gyiorum CG1.</title>
        <authorList>
            <person name="Greninger A.L."/>
            <person name="Kozyreva V."/>
            <person name="Chaturvedi V."/>
        </authorList>
    </citation>
    <scope>NUCLEOTIDE SEQUENCE [LARGE SCALE GENOMIC DNA]</scope>
    <source>
        <strain evidence="7 9">CG1</strain>
    </source>
</reference>
<protein>
    <submittedName>
        <fullName evidence="7">Lysine transporter LysE</fullName>
    </submittedName>
    <submittedName>
        <fullName evidence="8">Threonine/homoserine/homoserine lactone efflux protein</fullName>
    </submittedName>
</protein>
<evidence type="ECO:0000256" key="4">
    <source>
        <dbReference type="ARBA" id="ARBA00022989"/>
    </source>
</evidence>
<dbReference type="InterPro" id="IPR001123">
    <property type="entry name" value="LeuE-type"/>
</dbReference>
<reference evidence="8 10" key="2">
    <citation type="submission" date="2019-02" db="EMBL/GenBank/DDBJ databases">
        <title>Genomic Encyclopedia of Type Strains, Phase IV (KMG-IV): sequencing the most valuable type-strain genomes for metagenomic binning, comparative biology and taxonomic classification.</title>
        <authorList>
            <person name="Goeker M."/>
        </authorList>
    </citation>
    <scope>NUCLEOTIDE SEQUENCE [LARGE SCALE GENOMIC DNA]</scope>
    <source>
        <strain evidence="8 10">DSM 16618</strain>
    </source>
</reference>
<dbReference type="PANTHER" id="PTHR30086">
    <property type="entry name" value="ARGININE EXPORTER PROTEIN ARGO"/>
    <property type="match status" value="1"/>
</dbReference>
<evidence type="ECO:0000256" key="5">
    <source>
        <dbReference type="ARBA" id="ARBA00023136"/>
    </source>
</evidence>
<evidence type="ECO:0000256" key="2">
    <source>
        <dbReference type="ARBA" id="ARBA00022475"/>
    </source>
</evidence>
<dbReference type="PANTHER" id="PTHR30086:SF20">
    <property type="entry name" value="ARGININE EXPORTER PROTEIN ARGO-RELATED"/>
    <property type="match status" value="1"/>
</dbReference>
<dbReference type="GO" id="GO:0005886">
    <property type="term" value="C:plasma membrane"/>
    <property type="evidence" value="ECO:0007669"/>
    <property type="project" value="UniProtKB-SubCell"/>
</dbReference>
<evidence type="ECO:0000313" key="8">
    <source>
        <dbReference type="EMBL" id="RZS69484.1"/>
    </source>
</evidence>
<dbReference type="GO" id="GO:0015171">
    <property type="term" value="F:amino acid transmembrane transporter activity"/>
    <property type="evidence" value="ECO:0007669"/>
    <property type="project" value="TreeGrafter"/>
</dbReference>
<sequence>MELATFYSFLVYSLVTAITPGPNNIMLTASGLNFGFRRSIPHILGVAMGFGVMVAVVGLGIGNLLKSSPALFETIRVLGIFYLLYLSWRIATAGASSSSSNTRGRPLGFVGAALFQWVNPKSWIITLSAVTSYTSNTNGSLTLFLTLGLIYTIVSLPAVSAWAYMGSRLQDLAADARRMRWFNWGMALLLASSVLPSIQASLQYFSL</sequence>
<gene>
    <name evidence="7" type="ORF">AAV32_14860</name>
    <name evidence="8" type="ORF">EV679_2079</name>
</gene>